<name>A0ACB9ADQ9_CICIN</name>
<protein>
    <submittedName>
        <fullName evidence="1">Uncharacterized protein</fullName>
    </submittedName>
</protein>
<evidence type="ECO:0000313" key="2">
    <source>
        <dbReference type="Proteomes" id="UP001055811"/>
    </source>
</evidence>
<dbReference type="Proteomes" id="UP001055811">
    <property type="component" value="Linkage Group LG07"/>
</dbReference>
<reference evidence="2" key="1">
    <citation type="journal article" date="2022" name="Mol. Ecol. Resour.">
        <title>The genomes of chicory, endive, great burdock and yacon provide insights into Asteraceae palaeo-polyploidization history and plant inulin production.</title>
        <authorList>
            <person name="Fan W."/>
            <person name="Wang S."/>
            <person name="Wang H."/>
            <person name="Wang A."/>
            <person name="Jiang F."/>
            <person name="Liu H."/>
            <person name="Zhao H."/>
            <person name="Xu D."/>
            <person name="Zhang Y."/>
        </authorList>
    </citation>
    <scope>NUCLEOTIDE SEQUENCE [LARGE SCALE GENOMIC DNA]</scope>
    <source>
        <strain evidence="2">cv. Punajuju</strain>
    </source>
</reference>
<sequence length="598" mass="68873">MKSLCNKTNNLLNGVHVGKIHCINVKPSNYCRVRSEANGGKDVKMTEELIREGRSLAETPTWAVATIITFMVFACLLVQRSIYRFGRWLQKTRRKALLASLEKIKEELMLLGLISLLLGQWARVISQICVDSSLFSSKFFLCSKEDFEMDKFVIFSRFTSFSNETDIPPEGLHNSFHQCGEGREPFVSYEGLEQLHRFLFVLGITHVLYSCVSVGLAMIKIYSWRKWEYQASLLAAENLQVRKIKVMRRQVTFIKHHATHPWSKSRILIWMLCFLRQFKSPMQRSDYVALRLGFITTHNLPHSYNFHNYMVRSMEDEFYEIVGISWPLWGYAILCIFMNIHGLNIYFWLSFVPAILVLLVGTKLQHVVSLLALEIIETRGPAARGAQVKPRDELFWFGKPEILLRLIQFISFQNAFEMATFIWSVWGFKQRSCFMKNHTMIVIRLTCGVLVQFWCSYSTVPLNVIVTQMGSKCKKALIAESVRDSLHSWCKRVKERSKTLHSVTTRSTCSLGSTIDEGDEVITVASGTLSQSSSTGTLNQMEDNRDSSNGDRPPEQELSFRMSEYLSDTIRHVPPNEDIEEDEVEVQVETLQDLLRKT</sequence>
<accession>A0ACB9ADQ9</accession>
<evidence type="ECO:0000313" key="1">
    <source>
        <dbReference type="EMBL" id="KAI3707843.1"/>
    </source>
</evidence>
<dbReference type="EMBL" id="CM042015">
    <property type="protein sequence ID" value="KAI3707843.1"/>
    <property type="molecule type" value="Genomic_DNA"/>
</dbReference>
<keyword evidence="2" id="KW-1185">Reference proteome</keyword>
<comment type="caution">
    <text evidence="1">The sequence shown here is derived from an EMBL/GenBank/DDBJ whole genome shotgun (WGS) entry which is preliminary data.</text>
</comment>
<gene>
    <name evidence="1" type="ORF">L2E82_36711</name>
</gene>
<organism evidence="1 2">
    <name type="scientific">Cichorium intybus</name>
    <name type="common">Chicory</name>
    <dbReference type="NCBI Taxonomy" id="13427"/>
    <lineage>
        <taxon>Eukaryota</taxon>
        <taxon>Viridiplantae</taxon>
        <taxon>Streptophyta</taxon>
        <taxon>Embryophyta</taxon>
        <taxon>Tracheophyta</taxon>
        <taxon>Spermatophyta</taxon>
        <taxon>Magnoliopsida</taxon>
        <taxon>eudicotyledons</taxon>
        <taxon>Gunneridae</taxon>
        <taxon>Pentapetalae</taxon>
        <taxon>asterids</taxon>
        <taxon>campanulids</taxon>
        <taxon>Asterales</taxon>
        <taxon>Asteraceae</taxon>
        <taxon>Cichorioideae</taxon>
        <taxon>Cichorieae</taxon>
        <taxon>Cichoriinae</taxon>
        <taxon>Cichorium</taxon>
    </lineage>
</organism>
<proteinExistence type="predicted"/>
<reference evidence="1 2" key="2">
    <citation type="journal article" date="2022" name="Mol. Ecol. Resour.">
        <title>The genomes of chicory, endive, great burdock and yacon provide insights into Asteraceae paleo-polyploidization history and plant inulin production.</title>
        <authorList>
            <person name="Fan W."/>
            <person name="Wang S."/>
            <person name="Wang H."/>
            <person name="Wang A."/>
            <person name="Jiang F."/>
            <person name="Liu H."/>
            <person name="Zhao H."/>
            <person name="Xu D."/>
            <person name="Zhang Y."/>
        </authorList>
    </citation>
    <scope>NUCLEOTIDE SEQUENCE [LARGE SCALE GENOMIC DNA]</scope>
    <source>
        <strain evidence="2">cv. Punajuju</strain>
        <tissue evidence="1">Leaves</tissue>
    </source>
</reference>